<protein>
    <submittedName>
        <fullName evidence="1">Uncharacterized protein</fullName>
    </submittedName>
</protein>
<organism evidence="1">
    <name type="scientific">Anguilla anguilla</name>
    <name type="common">European freshwater eel</name>
    <name type="synonym">Muraena anguilla</name>
    <dbReference type="NCBI Taxonomy" id="7936"/>
    <lineage>
        <taxon>Eukaryota</taxon>
        <taxon>Metazoa</taxon>
        <taxon>Chordata</taxon>
        <taxon>Craniata</taxon>
        <taxon>Vertebrata</taxon>
        <taxon>Euteleostomi</taxon>
        <taxon>Actinopterygii</taxon>
        <taxon>Neopterygii</taxon>
        <taxon>Teleostei</taxon>
        <taxon>Anguilliformes</taxon>
        <taxon>Anguillidae</taxon>
        <taxon>Anguilla</taxon>
    </lineage>
</organism>
<reference evidence="1" key="2">
    <citation type="journal article" date="2015" name="Fish Shellfish Immunol.">
        <title>Early steps in the European eel (Anguilla anguilla)-Vibrio vulnificus interaction in the gills: Role of the RtxA13 toxin.</title>
        <authorList>
            <person name="Callol A."/>
            <person name="Pajuelo D."/>
            <person name="Ebbesson L."/>
            <person name="Teles M."/>
            <person name="MacKenzie S."/>
            <person name="Amaro C."/>
        </authorList>
    </citation>
    <scope>NUCLEOTIDE SEQUENCE</scope>
</reference>
<proteinExistence type="predicted"/>
<dbReference type="AlphaFoldDB" id="A0A0E9UEJ1"/>
<accession>A0A0E9UEJ1</accession>
<reference evidence="1" key="1">
    <citation type="submission" date="2014-11" db="EMBL/GenBank/DDBJ databases">
        <authorList>
            <person name="Amaro Gonzalez C."/>
        </authorList>
    </citation>
    <scope>NUCLEOTIDE SEQUENCE</scope>
</reference>
<name>A0A0E9UEJ1_ANGAN</name>
<sequence length="31" mass="3753">MRKPMHLAKRLSELHVLPYYHHICCSCHYVS</sequence>
<evidence type="ECO:0000313" key="1">
    <source>
        <dbReference type="EMBL" id="JAH64212.1"/>
    </source>
</evidence>
<dbReference type="EMBL" id="GBXM01044365">
    <property type="protein sequence ID" value="JAH64212.1"/>
    <property type="molecule type" value="Transcribed_RNA"/>
</dbReference>